<sequence length="216" mass="22852">MKFCISVIAKWAPMVLSMLGTFSGFDFGLGSEGSAIMTTTCVSFCALVAFSFCLSSFRLKGALKKVLLLFLIFSAGFVGSLIRIQVVHLVGGQALTLLGPIIGWYAVGWQALSSTGPNGAESWEESTFEFDVLEESFSPTAEEAQTEEGEPSVNFQGPGTPQSQTEEGEPSVNQGGPEEAGPALPAHPVEGDEAGPSHRVGPYQDQGLPTDRNGDR</sequence>
<keyword evidence="2" id="KW-0812">Transmembrane</keyword>
<reference evidence="3 4" key="1">
    <citation type="journal article" date="2013" name="Front. Plant Sci.">
        <title>The Reference Genome of the Halophytic Plant Eutrema salsugineum.</title>
        <authorList>
            <person name="Yang R."/>
            <person name="Jarvis D.E."/>
            <person name="Chen H."/>
            <person name="Beilstein M.A."/>
            <person name="Grimwood J."/>
            <person name="Jenkins J."/>
            <person name="Shu S."/>
            <person name="Prochnik S."/>
            <person name="Xin M."/>
            <person name="Ma C."/>
            <person name="Schmutz J."/>
            <person name="Wing R.A."/>
            <person name="Mitchell-Olds T."/>
            <person name="Schumaker K.S."/>
            <person name="Wang X."/>
        </authorList>
    </citation>
    <scope>NUCLEOTIDE SEQUENCE [LARGE SCALE GENOMIC DNA]</scope>
</reference>
<dbReference type="Proteomes" id="UP000030689">
    <property type="component" value="Unassembled WGS sequence"/>
</dbReference>
<accession>V4M7H9</accession>
<feature type="transmembrane region" description="Helical" evidence="2">
    <location>
        <begin position="35"/>
        <end position="54"/>
    </location>
</feature>
<feature type="region of interest" description="Disordered" evidence="1">
    <location>
        <begin position="137"/>
        <end position="216"/>
    </location>
</feature>
<dbReference type="KEGG" id="eus:EUTSA_v10022998mg"/>
<dbReference type="OrthoDB" id="1045012at2759"/>
<name>V4M7H9_EUTSA</name>
<evidence type="ECO:0000256" key="2">
    <source>
        <dbReference type="SAM" id="Phobius"/>
    </source>
</evidence>
<dbReference type="EMBL" id="KI517392">
    <property type="protein sequence ID" value="ESQ50972.1"/>
    <property type="molecule type" value="Genomic_DNA"/>
</dbReference>
<keyword evidence="2" id="KW-0472">Membrane</keyword>
<proteinExistence type="predicted"/>
<keyword evidence="2" id="KW-1133">Transmembrane helix</keyword>
<evidence type="ECO:0000256" key="1">
    <source>
        <dbReference type="SAM" id="MobiDB-lite"/>
    </source>
</evidence>
<feature type="compositionally biased region" description="Polar residues" evidence="1">
    <location>
        <begin position="153"/>
        <end position="165"/>
    </location>
</feature>
<protein>
    <submittedName>
        <fullName evidence="3">Uncharacterized protein</fullName>
    </submittedName>
</protein>
<dbReference type="Gramene" id="ESQ50972">
    <property type="protein sequence ID" value="ESQ50972"/>
    <property type="gene ID" value="EUTSA_v10022998mg"/>
</dbReference>
<dbReference type="AlphaFoldDB" id="V4M7H9"/>
<feature type="transmembrane region" description="Helical" evidence="2">
    <location>
        <begin position="7"/>
        <end position="29"/>
    </location>
</feature>
<feature type="transmembrane region" description="Helical" evidence="2">
    <location>
        <begin position="66"/>
        <end position="84"/>
    </location>
</feature>
<organism evidence="3 4">
    <name type="scientific">Eutrema salsugineum</name>
    <name type="common">Saltwater cress</name>
    <name type="synonym">Sisymbrium salsugineum</name>
    <dbReference type="NCBI Taxonomy" id="72664"/>
    <lineage>
        <taxon>Eukaryota</taxon>
        <taxon>Viridiplantae</taxon>
        <taxon>Streptophyta</taxon>
        <taxon>Embryophyta</taxon>
        <taxon>Tracheophyta</taxon>
        <taxon>Spermatophyta</taxon>
        <taxon>Magnoliopsida</taxon>
        <taxon>eudicotyledons</taxon>
        <taxon>Gunneridae</taxon>
        <taxon>Pentapetalae</taxon>
        <taxon>rosids</taxon>
        <taxon>malvids</taxon>
        <taxon>Brassicales</taxon>
        <taxon>Brassicaceae</taxon>
        <taxon>Eutremeae</taxon>
        <taxon>Eutrema</taxon>
    </lineage>
</organism>
<evidence type="ECO:0000313" key="3">
    <source>
        <dbReference type="EMBL" id="ESQ50972.1"/>
    </source>
</evidence>
<evidence type="ECO:0000313" key="4">
    <source>
        <dbReference type="Proteomes" id="UP000030689"/>
    </source>
</evidence>
<keyword evidence="4" id="KW-1185">Reference proteome</keyword>
<gene>
    <name evidence="3" type="ORF">EUTSA_v10022998mg</name>
</gene>